<keyword evidence="3" id="KW-0813">Transport</keyword>
<dbReference type="InterPro" id="IPR005828">
    <property type="entry name" value="MFS_sugar_transport-like"/>
</dbReference>
<dbReference type="PROSITE" id="PS50850">
    <property type="entry name" value="MFS"/>
    <property type="match status" value="1"/>
</dbReference>
<dbReference type="GO" id="GO:0022857">
    <property type="term" value="F:transmembrane transporter activity"/>
    <property type="evidence" value="ECO:0007669"/>
    <property type="project" value="InterPro"/>
</dbReference>
<sequence length="129" mass="14434">MVVAITYLAELHPPRNRGAAIGCMQIFWVVGTIAFQATFLSWRFLVGLSVAPPIVLVLVIVTFLPESPRYLLTRGKVRLTIKALQTMFAMNTGMQRDKYLSHQNILREVGKSGCGKRRVVSEEDGDGWI</sequence>
<dbReference type="EMBL" id="OE190289">
    <property type="protein sequence ID" value="CAD7579162.1"/>
    <property type="molecule type" value="Genomic_DNA"/>
</dbReference>
<organism evidence="9">
    <name type="scientific">Timema californicum</name>
    <name type="common">California timema</name>
    <name type="synonym">Walking stick</name>
    <dbReference type="NCBI Taxonomy" id="61474"/>
    <lineage>
        <taxon>Eukaryota</taxon>
        <taxon>Metazoa</taxon>
        <taxon>Ecdysozoa</taxon>
        <taxon>Arthropoda</taxon>
        <taxon>Hexapoda</taxon>
        <taxon>Insecta</taxon>
        <taxon>Pterygota</taxon>
        <taxon>Neoptera</taxon>
        <taxon>Polyneoptera</taxon>
        <taxon>Phasmatodea</taxon>
        <taxon>Timematodea</taxon>
        <taxon>Timematoidea</taxon>
        <taxon>Timematidae</taxon>
        <taxon>Timema</taxon>
    </lineage>
</organism>
<evidence type="ECO:0000256" key="7">
    <source>
        <dbReference type="SAM" id="Phobius"/>
    </source>
</evidence>
<keyword evidence="6 7" id="KW-0472">Membrane</keyword>
<feature type="domain" description="Major facilitator superfamily (MFS) profile" evidence="8">
    <location>
        <begin position="1"/>
        <end position="129"/>
    </location>
</feature>
<protein>
    <submittedName>
        <fullName evidence="9">(California timema) hypothetical protein</fullName>
    </submittedName>
</protein>
<evidence type="ECO:0000259" key="8">
    <source>
        <dbReference type="PROSITE" id="PS50850"/>
    </source>
</evidence>
<accession>A0A7R9JH38</accession>
<name>A0A7R9JH38_TIMCA</name>
<dbReference type="InterPro" id="IPR020846">
    <property type="entry name" value="MFS_dom"/>
</dbReference>
<dbReference type="SUPFAM" id="SSF103473">
    <property type="entry name" value="MFS general substrate transporter"/>
    <property type="match status" value="1"/>
</dbReference>
<evidence type="ECO:0000313" key="9">
    <source>
        <dbReference type="EMBL" id="CAD7579162.1"/>
    </source>
</evidence>
<evidence type="ECO:0000256" key="4">
    <source>
        <dbReference type="ARBA" id="ARBA00022692"/>
    </source>
</evidence>
<evidence type="ECO:0000256" key="6">
    <source>
        <dbReference type="ARBA" id="ARBA00023136"/>
    </source>
</evidence>
<dbReference type="InterPro" id="IPR036259">
    <property type="entry name" value="MFS_trans_sf"/>
</dbReference>
<comment type="subcellular location">
    <subcellularLocation>
        <location evidence="1">Membrane</location>
        <topology evidence="1">Multi-pass membrane protein</topology>
    </subcellularLocation>
</comment>
<evidence type="ECO:0000256" key="2">
    <source>
        <dbReference type="ARBA" id="ARBA00008335"/>
    </source>
</evidence>
<dbReference type="GO" id="GO:0016020">
    <property type="term" value="C:membrane"/>
    <property type="evidence" value="ECO:0007669"/>
    <property type="project" value="UniProtKB-SubCell"/>
</dbReference>
<feature type="transmembrane region" description="Helical" evidence="7">
    <location>
        <begin position="44"/>
        <end position="64"/>
    </location>
</feature>
<keyword evidence="5 7" id="KW-1133">Transmembrane helix</keyword>
<evidence type="ECO:0000256" key="3">
    <source>
        <dbReference type="ARBA" id="ARBA00022448"/>
    </source>
</evidence>
<dbReference type="Gene3D" id="1.20.1250.20">
    <property type="entry name" value="MFS general substrate transporter like domains"/>
    <property type="match status" value="1"/>
</dbReference>
<evidence type="ECO:0000256" key="5">
    <source>
        <dbReference type="ARBA" id="ARBA00022989"/>
    </source>
</evidence>
<evidence type="ECO:0000256" key="1">
    <source>
        <dbReference type="ARBA" id="ARBA00004141"/>
    </source>
</evidence>
<dbReference type="Pfam" id="PF00083">
    <property type="entry name" value="Sugar_tr"/>
    <property type="match status" value="1"/>
</dbReference>
<dbReference type="AlphaFoldDB" id="A0A7R9JH38"/>
<dbReference type="PANTHER" id="PTHR23511">
    <property type="entry name" value="SYNAPTIC VESICLE GLYCOPROTEIN 2"/>
    <property type="match status" value="1"/>
</dbReference>
<dbReference type="PANTHER" id="PTHR23511:SF34">
    <property type="entry name" value="SYNAPTIC VESICLE GLYCOPROTEIN 2"/>
    <property type="match status" value="1"/>
</dbReference>
<gene>
    <name evidence="9" type="ORF">TCMB3V08_LOCUS11697</name>
</gene>
<proteinExistence type="inferred from homology"/>
<feature type="transmembrane region" description="Helical" evidence="7">
    <location>
        <begin position="18"/>
        <end position="38"/>
    </location>
</feature>
<comment type="similarity">
    <text evidence="2">Belongs to the major facilitator superfamily.</text>
</comment>
<reference evidence="9" key="1">
    <citation type="submission" date="2020-11" db="EMBL/GenBank/DDBJ databases">
        <authorList>
            <person name="Tran Van P."/>
        </authorList>
    </citation>
    <scope>NUCLEOTIDE SEQUENCE</scope>
</reference>
<keyword evidence="4 7" id="KW-0812">Transmembrane</keyword>